<dbReference type="OrthoDB" id="442863at2759"/>
<protein>
    <submittedName>
        <fullName evidence="9">Uncharacterized protein</fullName>
    </submittedName>
</protein>
<evidence type="ECO:0000256" key="5">
    <source>
        <dbReference type="SAM" id="MobiDB-lite"/>
    </source>
</evidence>
<evidence type="ECO:0000259" key="7">
    <source>
        <dbReference type="Pfam" id="PF08170"/>
    </source>
</evidence>
<feature type="domain" description="Pop1 N-terminal" evidence="6">
    <location>
        <begin position="144"/>
        <end position="212"/>
    </location>
</feature>
<dbReference type="GO" id="GO:0005655">
    <property type="term" value="C:nucleolar ribonuclease P complex"/>
    <property type="evidence" value="ECO:0007669"/>
    <property type="project" value="InterPro"/>
</dbReference>
<dbReference type="eggNOG" id="KOG3322">
    <property type="taxonomic scope" value="Eukaryota"/>
</dbReference>
<name>A0A1X7VMR6_AMPQE</name>
<feature type="compositionally biased region" description="Basic residues" evidence="5">
    <location>
        <begin position="128"/>
        <end position="140"/>
    </location>
</feature>
<feature type="compositionally biased region" description="Polar residues" evidence="5">
    <location>
        <begin position="1"/>
        <end position="13"/>
    </location>
</feature>
<dbReference type="InterPro" id="IPR009723">
    <property type="entry name" value="Pop1_N"/>
</dbReference>
<accession>A0A1X7VMR6</accession>
<dbReference type="EnsemblMetazoa" id="Aqu2.1.41362_001">
    <property type="protein sequence ID" value="Aqu2.1.41362_001"/>
    <property type="gene ID" value="Aqu2.1.41362"/>
</dbReference>
<gene>
    <name evidence="9" type="primary">105316445</name>
</gene>
<dbReference type="PANTHER" id="PTHR22731:SF3">
    <property type="entry name" value="RIBONUCLEASES P_MRP PROTEIN SUBUNIT POP1"/>
    <property type="match status" value="1"/>
</dbReference>
<dbReference type="InterPro" id="IPR055079">
    <property type="entry name" value="POP1_C"/>
</dbReference>
<dbReference type="KEGG" id="aqu:105316445"/>
<dbReference type="InterPro" id="IPR039182">
    <property type="entry name" value="Pop1"/>
</dbReference>
<reference evidence="9" key="2">
    <citation type="submission" date="2017-05" db="UniProtKB">
        <authorList>
            <consortium name="EnsemblMetazoa"/>
        </authorList>
    </citation>
    <scope>IDENTIFICATION</scope>
</reference>
<dbReference type="Pfam" id="PF22770">
    <property type="entry name" value="POP1_C"/>
    <property type="match status" value="1"/>
</dbReference>
<dbReference type="Pfam" id="PF06978">
    <property type="entry name" value="POP1_N"/>
    <property type="match status" value="2"/>
</dbReference>
<keyword evidence="4" id="KW-0175">Coiled coil</keyword>
<reference evidence="10" key="1">
    <citation type="journal article" date="2010" name="Nature">
        <title>The Amphimedon queenslandica genome and the evolution of animal complexity.</title>
        <authorList>
            <person name="Srivastava M."/>
            <person name="Simakov O."/>
            <person name="Chapman J."/>
            <person name="Fahey B."/>
            <person name="Gauthier M.E."/>
            <person name="Mitros T."/>
            <person name="Richards G.S."/>
            <person name="Conaco C."/>
            <person name="Dacre M."/>
            <person name="Hellsten U."/>
            <person name="Larroux C."/>
            <person name="Putnam N.H."/>
            <person name="Stanke M."/>
            <person name="Adamska M."/>
            <person name="Darling A."/>
            <person name="Degnan S.M."/>
            <person name="Oakley T.H."/>
            <person name="Plachetzki D.C."/>
            <person name="Zhai Y."/>
            <person name="Adamski M."/>
            <person name="Calcino A."/>
            <person name="Cummins S.F."/>
            <person name="Goodstein D.M."/>
            <person name="Harris C."/>
            <person name="Jackson D.J."/>
            <person name="Leys S.P."/>
            <person name="Shu S."/>
            <person name="Woodcroft B.J."/>
            <person name="Vervoort M."/>
            <person name="Kosik K.S."/>
            <person name="Manning G."/>
            <person name="Degnan B.M."/>
            <person name="Rokhsar D.S."/>
        </authorList>
    </citation>
    <scope>NUCLEOTIDE SEQUENCE [LARGE SCALE GENOMIC DNA]</scope>
</reference>
<evidence type="ECO:0000256" key="3">
    <source>
        <dbReference type="ARBA" id="ARBA00023242"/>
    </source>
</evidence>
<feature type="domain" description="POP1 C-terminal" evidence="8">
    <location>
        <begin position="783"/>
        <end position="962"/>
    </location>
</feature>
<feature type="domain" description="POPLD" evidence="7">
    <location>
        <begin position="590"/>
        <end position="682"/>
    </location>
</feature>
<proteinExistence type="predicted"/>
<keyword evidence="2" id="KW-0819">tRNA processing</keyword>
<evidence type="ECO:0000256" key="4">
    <source>
        <dbReference type="SAM" id="Coils"/>
    </source>
</evidence>
<dbReference type="AlphaFoldDB" id="A0A1X7VMR6"/>
<dbReference type="InterPro" id="IPR012590">
    <property type="entry name" value="POPLD_dom"/>
</dbReference>
<dbReference type="InParanoid" id="A0A1X7VMR6"/>
<evidence type="ECO:0000313" key="9">
    <source>
        <dbReference type="EnsemblMetazoa" id="Aqu2.1.41362_001"/>
    </source>
</evidence>
<comment type="subcellular location">
    <subcellularLocation>
        <location evidence="1">Nucleus</location>
    </subcellularLocation>
</comment>
<evidence type="ECO:0000256" key="2">
    <source>
        <dbReference type="ARBA" id="ARBA00022694"/>
    </source>
</evidence>
<evidence type="ECO:0000259" key="6">
    <source>
        <dbReference type="Pfam" id="PF06978"/>
    </source>
</evidence>
<keyword evidence="3" id="KW-0539">Nucleus</keyword>
<evidence type="ECO:0000313" key="10">
    <source>
        <dbReference type="Proteomes" id="UP000007879"/>
    </source>
</evidence>
<feature type="domain" description="Pop1 N-terminal" evidence="6">
    <location>
        <begin position="63"/>
        <end position="139"/>
    </location>
</feature>
<evidence type="ECO:0000259" key="8">
    <source>
        <dbReference type="Pfam" id="PF22770"/>
    </source>
</evidence>
<dbReference type="EnsemblMetazoa" id="XM_020006134.1">
    <property type="protein sequence ID" value="XP_019861693.1"/>
    <property type="gene ID" value="LOC105316445"/>
</dbReference>
<keyword evidence="10" id="KW-1185">Reference proteome</keyword>
<organism evidence="9">
    <name type="scientific">Amphimedon queenslandica</name>
    <name type="common">Sponge</name>
    <dbReference type="NCBI Taxonomy" id="400682"/>
    <lineage>
        <taxon>Eukaryota</taxon>
        <taxon>Metazoa</taxon>
        <taxon>Porifera</taxon>
        <taxon>Demospongiae</taxon>
        <taxon>Heteroscleromorpha</taxon>
        <taxon>Haplosclerida</taxon>
        <taxon>Niphatidae</taxon>
        <taxon>Amphimedon</taxon>
    </lineage>
</organism>
<evidence type="ECO:0000256" key="1">
    <source>
        <dbReference type="ARBA" id="ARBA00004123"/>
    </source>
</evidence>
<dbReference type="Proteomes" id="UP000007879">
    <property type="component" value="Unassembled WGS sequence"/>
</dbReference>
<dbReference type="STRING" id="400682.A0A1X7VMR6"/>
<feature type="region of interest" description="Disordered" evidence="5">
    <location>
        <begin position="1"/>
        <end position="43"/>
    </location>
</feature>
<feature type="region of interest" description="Disordered" evidence="5">
    <location>
        <begin position="120"/>
        <end position="146"/>
    </location>
</feature>
<dbReference type="PANTHER" id="PTHR22731">
    <property type="entry name" value="RIBONUCLEASES P/MRP PROTEIN SUBUNIT POP1"/>
    <property type="match status" value="1"/>
</dbReference>
<feature type="coiled-coil region" evidence="4">
    <location>
        <begin position="440"/>
        <end position="474"/>
    </location>
</feature>
<feature type="compositionally biased region" description="Basic residues" evidence="5">
    <location>
        <begin position="26"/>
        <end position="35"/>
    </location>
</feature>
<dbReference type="GO" id="GO:0000172">
    <property type="term" value="C:ribonuclease MRP complex"/>
    <property type="evidence" value="ECO:0007669"/>
    <property type="project" value="InterPro"/>
</dbReference>
<dbReference type="Pfam" id="PF08170">
    <property type="entry name" value="POPLD"/>
    <property type="match status" value="1"/>
</dbReference>
<feature type="coiled-coil region" evidence="4">
    <location>
        <begin position="847"/>
        <end position="874"/>
    </location>
</feature>
<dbReference type="GO" id="GO:0001682">
    <property type="term" value="P:tRNA 5'-leader removal"/>
    <property type="evidence" value="ECO:0007669"/>
    <property type="project" value="InterPro"/>
</dbReference>
<sequence>MEAEDSTPSTCTTKKGKESQAMKPAKGGKAKRKEYNRRNEPQSVLKVQDDKEEDVEALQAFDFLSARAKEFSSMLWAVRNKGGAKRTFQKLPRHMRRRAMSFKVSRLPWREREMAAAELEESSDGSLAKKKKKKQKRKKCNSREDYLKRQKDGKKWLETHIWHAKRMRMGIKWGYKIPLESFSKGKRVNYRFMKKGTLISDISYMACIEVEGSTRSMMVEKLSCAFSKDSDFHSLDVINGLKEGVTIMYHPFTYPHCSVGQVLLLWQPNTLDNSCKLWVWCLPAIVNEIKEIIGEINNQENDKERNILSFKVVPDLLRFRLVGPHSHLVITSILSAPPVKELSTQSAPDTSTPQAAAADSEGLVYLRSLPKWAEFSQTSQSRGWWVERVTLEDAHRLNELYNVNTESCDMFPNGSVLSLFSSDPRLTLPVKRGSTGCPPAQEGSENKKDLEALLKDLESELVKIKERGEREGEEIEEDVHVHVEQTDSLEIDLVSSWPHPSLTTPTQFPFIWDESVRSDSSLSQLPDHIINEVRGKYFLKPESINLGHETSVLPLMLIKRQYPDTLCLPDSIHAHTLDYHSHPHKQLISGWDVILPSRWGMSFWISLIYRGARPLGFNELNTCCHLENLSPLFPRDYPDTVAGRDEEIQTLSECSSQYGRYPPDKRPNFGKLRIASPFLPQWKELMDSISSSDSNEFNQPEKKIKLEVEMKEENVKEVERHDDGVMISTDKCISFHVVRQSSLIDILEGFRSELISSEALSLNFTDILSRHGINRLLSDNPRCLVTVLCEVASHGKIPPQSLISLPTFSDISSHLSADGRGFLGPCEPLAPRGLTFFEGGVIYSGVYSMNRKEMKDLNKKRKKALQRKNRLRGEGECELTQEEKDLIQTPDIVFRLTPPTTSRQTIGYIGQTVGYSHTYSRCVGVGHLSLHWWVELCRLAHQAKAGSVVALVRGHSTQYYMVHVNLYLWRN</sequence>